<dbReference type="InterPro" id="IPR003870">
    <property type="entry name" value="DUF222"/>
</dbReference>
<dbReference type="CDD" id="cd00085">
    <property type="entry name" value="HNHc"/>
    <property type="match status" value="1"/>
</dbReference>
<sequence length="447" mass="49078">MGGTGFTDIDQARQLVRSAMESVRELTDGGYWKINADDLLELAREYETLSRMVLAANVHLAGEIDTQGIAGQRSCSSTAALLAQTVLISPAEATHRVRAARHTLPRDTPTGPELPPLLPVLADALDTGRVGSEHVRTIVATMGKLPAPLPPEQRDFCEHLLVEKAAVVDPRSLDKIATAVLDAADPDGTLDETTPASKMELRFGSRNARTGLTGLTGTLDDHGVDVITRAIDALAAPRPIPGPTPGSDCTPDPRPSATRRAHALIEALERYLTAGDGPANGGEKPHVVVYVHWDQMHGEITQATRESGYAMTPAQARRYLCDAKIIPVVLGGQGEILDVGRAMRTFTRGMRRAITARDRGCVWDGCDRPATWCDIHHVNWWERDLGDTSTANGVLLCGYHHREIHRSEWQIRFDDHGHPETIPPKWTDPEQRPRRNRLHHIREMLDP</sequence>
<dbReference type="Pfam" id="PF02720">
    <property type="entry name" value="DUF222"/>
    <property type="match status" value="1"/>
</dbReference>
<evidence type="ECO:0000259" key="2">
    <source>
        <dbReference type="Pfam" id="PF02720"/>
    </source>
</evidence>
<dbReference type="AlphaFoldDB" id="A0A1H0N3R5"/>
<evidence type="ECO:0000256" key="1">
    <source>
        <dbReference type="SAM" id="MobiDB-lite"/>
    </source>
</evidence>
<dbReference type="Proteomes" id="UP000198741">
    <property type="component" value="Chromosome I"/>
</dbReference>
<name>A0A1H0N3R5_9ACTN</name>
<proteinExistence type="predicted"/>
<feature type="domain" description="DUF222" evidence="2">
    <location>
        <begin position="42"/>
        <end position="358"/>
    </location>
</feature>
<organism evidence="3 4">
    <name type="scientific">Nakamurella panacisegetis</name>
    <dbReference type="NCBI Taxonomy" id="1090615"/>
    <lineage>
        <taxon>Bacteria</taxon>
        <taxon>Bacillati</taxon>
        <taxon>Actinomycetota</taxon>
        <taxon>Actinomycetes</taxon>
        <taxon>Nakamurellales</taxon>
        <taxon>Nakamurellaceae</taxon>
        <taxon>Nakamurella</taxon>
    </lineage>
</organism>
<evidence type="ECO:0000313" key="3">
    <source>
        <dbReference type="EMBL" id="SDO87261.1"/>
    </source>
</evidence>
<dbReference type="RefSeq" id="WP_090475974.1">
    <property type="nucleotide sequence ID" value="NZ_LT629710.1"/>
</dbReference>
<dbReference type="STRING" id="1090615.SAMN04515671_2187"/>
<dbReference type="OrthoDB" id="3513062at2"/>
<keyword evidence="4" id="KW-1185">Reference proteome</keyword>
<evidence type="ECO:0000313" key="4">
    <source>
        <dbReference type="Proteomes" id="UP000198741"/>
    </source>
</evidence>
<feature type="region of interest" description="Disordered" evidence="1">
    <location>
        <begin position="415"/>
        <end position="434"/>
    </location>
</feature>
<accession>A0A1H0N3R5</accession>
<feature type="region of interest" description="Disordered" evidence="1">
    <location>
        <begin position="236"/>
        <end position="256"/>
    </location>
</feature>
<protein>
    <recommendedName>
        <fullName evidence="2">DUF222 domain-containing protein</fullName>
    </recommendedName>
</protein>
<dbReference type="InterPro" id="IPR003615">
    <property type="entry name" value="HNH_nuc"/>
</dbReference>
<reference evidence="3 4" key="1">
    <citation type="submission" date="2016-10" db="EMBL/GenBank/DDBJ databases">
        <authorList>
            <person name="de Groot N.N."/>
        </authorList>
    </citation>
    <scope>NUCLEOTIDE SEQUENCE [LARGE SCALE GENOMIC DNA]</scope>
    <source>
        <strain evidence="4">P4-7,KCTC 19426,CECT 7604</strain>
    </source>
</reference>
<dbReference type="EMBL" id="LT629710">
    <property type="protein sequence ID" value="SDO87261.1"/>
    <property type="molecule type" value="Genomic_DNA"/>
</dbReference>
<gene>
    <name evidence="3" type="ORF">SAMN04515671_2187</name>
</gene>